<protein>
    <submittedName>
        <fullName evidence="2">Uncharacterized protein</fullName>
    </submittedName>
</protein>
<dbReference type="AlphaFoldDB" id="A0A4E0R2V4"/>
<comment type="caution">
    <text evidence="2">The sequence shown here is derived from an EMBL/GenBank/DDBJ whole genome shotgun (WGS) entry which is preliminary data.</text>
</comment>
<dbReference type="Proteomes" id="UP000230066">
    <property type="component" value="Unassembled WGS sequence"/>
</dbReference>
<name>A0A4E0R2V4_FASHE</name>
<gene>
    <name evidence="2" type="ORF">D915_008810</name>
</gene>
<feature type="compositionally biased region" description="Basic and acidic residues" evidence="1">
    <location>
        <begin position="368"/>
        <end position="385"/>
    </location>
</feature>
<feature type="compositionally biased region" description="Basic and acidic residues" evidence="1">
    <location>
        <begin position="1"/>
        <end position="28"/>
    </location>
</feature>
<feature type="compositionally biased region" description="Polar residues" evidence="1">
    <location>
        <begin position="29"/>
        <end position="48"/>
    </location>
</feature>
<feature type="region of interest" description="Disordered" evidence="1">
    <location>
        <begin position="1"/>
        <end position="101"/>
    </location>
</feature>
<organism evidence="2 3">
    <name type="scientific">Fasciola hepatica</name>
    <name type="common">Liver fluke</name>
    <dbReference type="NCBI Taxonomy" id="6192"/>
    <lineage>
        <taxon>Eukaryota</taxon>
        <taxon>Metazoa</taxon>
        <taxon>Spiralia</taxon>
        <taxon>Lophotrochozoa</taxon>
        <taxon>Platyhelminthes</taxon>
        <taxon>Trematoda</taxon>
        <taxon>Digenea</taxon>
        <taxon>Plagiorchiida</taxon>
        <taxon>Echinostomata</taxon>
        <taxon>Echinostomatoidea</taxon>
        <taxon>Fasciolidae</taxon>
        <taxon>Fasciola</taxon>
    </lineage>
</organism>
<proteinExistence type="predicted"/>
<evidence type="ECO:0000256" key="1">
    <source>
        <dbReference type="SAM" id="MobiDB-lite"/>
    </source>
</evidence>
<evidence type="ECO:0000313" key="3">
    <source>
        <dbReference type="Proteomes" id="UP000230066"/>
    </source>
</evidence>
<feature type="compositionally biased region" description="Polar residues" evidence="1">
    <location>
        <begin position="335"/>
        <end position="347"/>
    </location>
</feature>
<evidence type="ECO:0000313" key="2">
    <source>
        <dbReference type="EMBL" id="THD20566.1"/>
    </source>
</evidence>
<reference evidence="2" key="1">
    <citation type="submission" date="2019-03" db="EMBL/GenBank/DDBJ databases">
        <title>Improved annotation for the trematode Fasciola hepatica.</title>
        <authorList>
            <person name="Choi Y.-J."/>
            <person name="Martin J."/>
            <person name="Mitreva M."/>
        </authorList>
    </citation>
    <scope>NUCLEOTIDE SEQUENCE [LARGE SCALE GENOMIC DNA]</scope>
</reference>
<dbReference type="EMBL" id="JXXN02004471">
    <property type="protein sequence ID" value="THD20566.1"/>
    <property type="molecule type" value="Genomic_DNA"/>
</dbReference>
<sequence>MSDPPPDQHETDRTETPTEPNPEEHASDTETTFVRTPSVTFYTSQKNPESAAPTRADSTNVVEPEADQTESTGTEMATSRMTKANVTHHLNRPARGESMPDLPRTVKFLKWHSRPVDERSKITVSKIGVPQRGQLCVIACSKTELNESQEKRLHISDAAEIQPDWNHRNAMRNTLGIRLISPARPPCGPIPYGNRPMAIPLARSPPRPGPRARSTKTNVCLGSVQRFPTFRQNTWSSARQGSSLQHNQPSFTMKDVGMTAQIILNRAGLERQSTPQTYRSNQSGRYTRAVVQNSNPLRASVIRLDSDVAQWMDGLVDIRQITAHYSSPQGPQPTKAASSEEQNTSTREQPESHDQLNGFAAGSVSLQKHKENRSDGESTSRDMHPNSDVLPEVPAIDPVERIEPPPNSSSYPSETDTSAVEKQPMDESEPEICEIINLLEPTETYQTQDFGDLNFEDSVEVRNGADSHTIS</sequence>
<feature type="region of interest" description="Disordered" evidence="1">
    <location>
        <begin position="325"/>
        <end position="428"/>
    </location>
</feature>
<feature type="compositionally biased region" description="Polar residues" evidence="1">
    <location>
        <begin position="69"/>
        <end position="85"/>
    </location>
</feature>
<accession>A0A4E0R2V4</accession>
<keyword evidence="3" id="KW-1185">Reference proteome</keyword>